<evidence type="ECO:0000259" key="2">
    <source>
        <dbReference type="PROSITE" id="PS51352"/>
    </source>
</evidence>
<dbReference type="InterPro" id="IPR013766">
    <property type="entry name" value="Thioredoxin_domain"/>
</dbReference>
<sequence length="140" mass="15552">MNRRHFITTASAIALAPTGLLAAGTAPLDYEPGVLDRHLGAGEVVFLDFKASWCTTCAAQERVLDKLKAENPSYEENITFINVDWDTYGRSQLVSRMRIPRRSTLVVLKGDDELGRLVADTREAKIRELMDIALRASMDA</sequence>
<gene>
    <name evidence="3" type="ORF">CVM39_13965</name>
    <name evidence="4" type="ORF">SAMN06297129_0364</name>
</gene>
<organism evidence="4 5">
    <name type="scientific">Pseudooceanicola antarcticus</name>
    <dbReference type="NCBI Taxonomy" id="1247613"/>
    <lineage>
        <taxon>Bacteria</taxon>
        <taxon>Pseudomonadati</taxon>
        <taxon>Pseudomonadota</taxon>
        <taxon>Alphaproteobacteria</taxon>
        <taxon>Rhodobacterales</taxon>
        <taxon>Paracoccaceae</taxon>
        <taxon>Pseudooceanicola</taxon>
    </lineage>
</organism>
<feature type="chain" id="PRO_5012131337" evidence="1">
    <location>
        <begin position="23"/>
        <end position="140"/>
    </location>
</feature>
<dbReference type="InterPro" id="IPR036249">
    <property type="entry name" value="Thioredoxin-like_sf"/>
</dbReference>
<dbReference type="Pfam" id="PF00085">
    <property type="entry name" value="Thioredoxin"/>
    <property type="match status" value="1"/>
</dbReference>
<dbReference type="AlphaFoldDB" id="A0A285HQ51"/>
<evidence type="ECO:0000256" key="1">
    <source>
        <dbReference type="SAM" id="SignalP"/>
    </source>
</evidence>
<dbReference type="EMBL" id="OBEA01000001">
    <property type="protein sequence ID" value="SNY37827.1"/>
    <property type="molecule type" value="Genomic_DNA"/>
</dbReference>
<dbReference type="SUPFAM" id="SSF52833">
    <property type="entry name" value="Thioredoxin-like"/>
    <property type="match status" value="1"/>
</dbReference>
<name>A0A285HQ51_9RHOB</name>
<accession>A0A285HQ51</accession>
<dbReference type="CDD" id="cd02947">
    <property type="entry name" value="TRX_family"/>
    <property type="match status" value="1"/>
</dbReference>
<evidence type="ECO:0000313" key="6">
    <source>
        <dbReference type="Proteomes" id="UP000231702"/>
    </source>
</evidence>
<feature type="domain" description="Thioredoxin" evidence="2">
    <location>
        <begin position="10"/>
        <end position="139"/>
    </location>
</feature>
<protein>
    <submittedName>
        <fullName evidence="4">Thioredoxin</fullName>
    </submittedName>
</protein>
<reference evidence="4 5" key="1">
    <citation type="submission" date="2017-09" db="EMBL/GenBank/DDBJ databases">
        <authorList>
            <person name="Ehlers B."/>
            <person name="Leendertz F.H."/>
        </authorList>
    </citation>
    <scope>NUCLEOTIDE SEQUENCE [LARGE SCALE GENOMIC DNA]</scope>
    <source>
        <strain evidence="4 5">CGMCC 1.12662</strain>
    </source>
</reference>
<dbReference type="OrthoDB" id="7950124at2"/>
<reference evidence="3 6" key="2">
    <citation type="journal article" date="2018" name="Int. J. Syst. Evol. Microbiol.">
        <title>Pseudooceanicola lipolyticus sp. nov., a marine alphaproteobacterium, reclassification of Oceanicola flagellatus as Pseudooceanicola flagellatus comb. nov. and emended description of the genus Pseudooceanicola.</title>
        <authorList>
            <person name="Huang M.-M."/>
            <person name="Guo L.-L."/>
            <person name="Wu Y.-H."/>
            <person name="Lai Q.-L."/>
            <person name="Shao Z.-Z."/>
            <person name="Wang C.-S."/>
            <person name="Wu M."/>
            <person name="Xu X.-W."/>
        </authorList>
    </citation>
    <scope>NUCLEOTIDE SEQUENCE [LARGE SCALE GENOMIC DNA]</scope>
    <source>
        <strain evidence="3 6">Ar-45</strain>
    </source>
</reference>
<dbReference type="RefSeq" id="WP_097144159.1">
    <property type="nucleotide sequence ID" value="NZ_OBEA01000001.1"/>
</dbReference>
<evidence type="ECO:0000313" key="5">
    <source>
        <dbReference type="Proteomes" id="UP000231655"/>
    </source>
</evidence>
<dbReference type="PROSITE" id="PS51352">
    <property type="entry name" value="THIOREDOXIN_2"/>
    <property type="match status" value="1"/>
</dbReference>
<feature type="signal peptide" evidence="1">
    <location>
        <begin position="1"/>
        <end position="22"/>
    </location>
</feature>
<evidence type="ECO:0000313" key="4">
    <source>
        <dbReference type="EMBL" id="SNY37827.1"/>
    </source>
</evidence>
<keyword evidence="6" id="KW-1185">Reference proteome</keyword>
<evidence type="ECO:0000313" key="3">
    <source>
        <dbReference type="EMBL" id="PJE27681.1"/>
    </source>
</evidence>
<keyword evidence="1" id="KW-0732">Signal</keyword>
<dbReference type="Proteomes" id="UP000231655">
    <property type="component" value="Unassembled WGS sequence"/>
</dbReference>
<dbReference type="Proteomes" id="UP000231702">
    <property type="component" value="Unassembled WGS sequence"/>
</dbReference>
<proteinExistence type="predicted"/>
<dbReference type="EMBL" id="PGTD01000017">
    <property type="protein sequence ID" value="PJE27681.1"/>
    <property type="molecule type" value="Genomic_DNA"/>
</dbReference>
<dbReference type="Gene3D" id="3.40.30.10">
    <property type="entry name" value="Glutaredoxin"/>
    <property type="match status" value="1"/>
</dbReference>